<evidence type="ECO:0000313" key="1">
    <source>
        <dbReference type="EMBL" id="PID55423.1"/>
    </source>
</evidence>
<accession>A0A2G6E000</accession>
<proteinExistence type="predicted"/>
<organism evidence="1 2">
    <name type="scientific">candidate division KSB3 bacterium</name>
    <dbReference type="NCBI Taxonomy" id="2044937"/>
    <lineage>
        <taxon>Bacteria</taxon>
        <taxon>candidate division KSB3</taxon>
    </lineage>
</organism>
<gene>
    <name evidence="1" type="ORF">CSB45_16115</name>
</gene>
<dbReference type="Gene3D" id="2.40.420.20">
    <property type="match status" value="1"/>
</dbReference>
<comment type="caution">
    <text evidence="1">The sequence shown here is derived from an EMBL/GenBank/DDBJ whole genome shotgun (WGS) entry which is preliminary data.</text>
</comment>
<name>A0A2G6E000_9BACT</name>
<dbReference type="EMBL" id="PDPS01000120">
    <property type="protein sequence ID" value="PID55423.1"/>
    <property type="molecule type" value="Genomic_DNA"/>
</dbReference>
<reference evidence="1 2" key="1">
    <citation type="submission" date="2017-10" db="EMBL/GenBank/DDBJ databases">
        <title>Novel microbial diversity and functional potential in the marine mammal oral microbiome.</title>
        <authorList>
            <person name="Dudek N.K."/>
            <person name="Sun C.L."/>
            <person name="Burstein D."/>
            <person name="Kantor R.S."/>
            <person name="Aliaga Goltsman D.S."/>
            <person name="Bik E.M."/>
            <person name="Thomas B.C."/>
            <person name="Banfield J.F."/>
            <person name="Relman D.A."/>
        </authorList>
    </citation>
    <scope>NUCLEOTIDE SEQUENCE [LARGE SCALE GENOMIC DNA]</scope>
    <source>
        <strain evidence="1">DOLZORAL124_49_17</strain>
    </source>
</reference>
<evidence type="ECO:0000313" key="2">
    <source>
        <dbReference type="Proteomes" id="UP000229740"/>
    </source>
</evidence>
<evidence type="ECO:0008006" key="3">
    <source>
        <dbReference type="Google" id="ProtNLM"/>
    </source>
</evidence>
<sequence length="178" mass="19485">MDYVFVARGDTIAPGDRIATINANDKTITISVDLSATLASVIDVSRPSTVSLSGRDISLLPTHLSRDVADDQSYVLTFTVPEEYSDLCNHNEYVSLSVPLEATQHDHNRVLVPVDAVRLMNNKTVIFIADGDRARAVEVVRGTVVGSLIFVTGDFPRDKKIIVSRNVYDGDHIMVDAK</sequence>
<dbReference type="Proteomes" id="UP000229740">
    <property type="component" value="Unassembled WGS sequence"/>
</dbReference>
<protein>
    <recommendedName>
        <fullName evidence="3">RND efflux pump membrane fusion protein barrel-sandwich domain-containing protein</fullName>
    </recommendedName>
</protein>
<dbReference type="AlphaFoldDB" id="A0A2G6E000"/>